<evidence type="ECO:0000256" key="2">
    <source>
        <dbReference type="ARBA" id="ARBA00023002"/>
    </source>
</evidence>
<accession>A0ABN0WCR8</accession>
<keyword evidence="2" id="KW-0560">Oxidoreductase</keyword>
<dbReference type="Pfam" id="PF13602">
    <property type="entry name" value="ADH_zinc_N_2"/>
    <property type="match status" value="1"/>
</dbReference>
<dbReference type="Proteomes" id="UP001500063">
    <property type="component" value="Unassembled WGS sequence"/>
</dbReference>
<evidence type="ECO:0000259" key="3">
    <source>
        <dbReference type="SMART" id="SM00829"/>
    </source>
</evidence>
<dbReference type="SUPFAM" id="SSF50129">
    <property type="entry name" value="GroES-like"/>
    <property type="match status" value="1"/>
</dbReference>
<dbReference type="Pfam" id="PF08240">
    <property type="entry name" value="ADH_N"/>
    <property type="match status" value="1"/>
</dbReference>
<dbReference type="InterPro" id="IPR020843">
    <property type="entry name" value="ER"/>
</dbReference>
<feature type="domain" description="Enoyl reductase (ER)" evidence="3">
    <location>
        <begin position="58"/>
        <end position="380"/>
    </location>
</feature>
<dbReference type="EMBL" id="BAAABW010000002">
    <property type="protein sequence ID" value="GAA0332945.1"/>
    <property type="molecule type" value="Genomic_DNA"/>
</dbReference>
<dbReference type="InterPro" id="IPR013154">
    <property type="entry name" value="ADH-like_N"/>
</dbReference>
<evidence type="ECO:0000256" key="1">
    <source>
        <dbReference type="ARBA" id="ARBA00022857"/>
    </source>
</evidence>
<keyword evidence="5" id="KW-1185">Reference proteome</keyword>
<dbReference type="InterPro" id="IPR036291">
    <property type="entry name" value="NAD(P)-bd_dom_sf"/>
</dbReference>
<dbReference type="PANTHER" id="PTHR48106:SF13">
    <property type="entry name" value="QUINONE OXIDOREDUCTASE-RELATED"/>
    <property type="match status" value="1"/>
</dbReference>
<dbReference type="SMART" id="SM00829">
    <property type="entry name" value="PKS_ER"/>
    <property type="match status" value="1"/>
</dbReference>
<evidence type="ECO:0000313" key="4">
    <source>
        <dbReference type="EMBL" id="GAA0332945.1"/>
    </source>
</evidence>
<reference evidence="4 5" key="1">
    <citation type="journal article" date="2019" name="Int. J. Syst. Evol. Microbiol.">
        <title>The Global Catalogue of Microorganisms (GCM) 10K type strain sequencing project: providing services to taxonomists for standard genome sequencing and annotation.</title>
        <authorList>
            <consortium name="The Broad Institute Genomics Platform"/>
            <consortium name="The Broad Institute Genome Sequencing Center for Infectious Disease"/>
            <person name="Wu L."/>
            <person name="Ma J."/>
        </authorList>
    </citation>
    <scope>NUCLEOTIDE SEQUENCE [LARGE SCALE GENOMIC DNA]</scope>
    <source>
        <strain evidence="4 5">JCM 4565</strain>
    </source>
</reference>
<dbReference type="InterPro" id="IPR011032">
    <property type="entry name" value="GroES-like_sf"/>
</dbReference>
<dbReference type="CDD" id="cd08244">
    <property type="entry name" value="MDR_enoyl_red"/>
    <property type="match status" value="1"/>
</dbReference>
<dbReference type="PANTHER" id="PTHR48106">
    <property type="entry name" value="QUINONE OXIDOREDUCTASE PIG3-RELATED"/>
    <property type="match status" value="1"/>
</dbReference>
<comment type="caution">
    <text evidence="4">The sequence shown here is derived from an EMBL/GenBank/DDBJ whole genome shotgun (WGS) entry which is preliminary data.</text>
</comment>
<gene>
    <name evidence="4" type="ORF">GCM10010319_06140</name>
</gene>
<keyword evidence="1" id="KW-0521">NADP</keyword>
<sequence>MGAAFRGLALPCALSSIAMHPRWHTALTTPLTWTYALINGAPPPRRNTMHAIRLHAFGPAENLTYEKTDDPVPGPGQVRIAVGAAGVHLVDTTLRRGETKGPHKPPELPAILGHEIAGTVEALGPGTDPAWLGRRVVAHLGQVPGGYAQLTVSDADKLHDIPEGLADDHAVTMVGTGRTALGVLAFAEPAADDVVVILAAAGGLGTLLVQHTKRAGATVVGLAGGSAKVERVRELGADIALDYTDPAWPEAARTALGGRAATVVLDSVGGEAARAAVGLLGRGGRHLVFGWTSEPAGAGPVPPFAPEELAARSITSTGVLGAPMMERLGGPAGMRRTQAESLAHAAAGRVTPVVTRFPLAEAAAAHRALESRGTVGKVVLIP</sequence>
<protein>
    <submittedName>
        <fullName evidence="4">Zinc-binding dehydrogenase</fullName>
    </submittedName>
</protein>
<dbReference type="SUPFAM" id="SSF51735">
    <property type="entry name" value="NAD(P)-binding Rossmann-fold domains"/>
    <property type="match status" value="1"/>
</dbReference>
<evidence type="ECO:0000313" key="5">
    <source>
        <dbReference type="Proteomes" id="UP001500063"/>
    </source>
</evidence>
<name>A0ABN0WCR8_9ACTN</name>
<proteinExistence type="predicted"/>
<dbReference type="Gene3D" id="3.90.180.10">
    <property type="entry name" value="Medium-chain alcohol dehydrogenases, catalytic domain"/>
    <property type="match status" value="1"/>
</dbReference>
<organism evidence="4 5">
    <name type="scientific">Streptomyces blastmyceticus</name>
    <dbReference type="NCBI Taxonomy" id="68180"/>
    <lineage>
        <taxon>Bacteria</taxon>
        <taxon>Bacillati</taxon>
        <taxon>Actinomycetota</taxon>
        <taxon>Actinomycetes</taxon>
        <taxon>Kitasatosporales</taxon>
        <taxon>Streptomycetaceae</taxon>
        <taxon>Streptomyces</taxon>
    </lineage>
</organism>
<dbReference type="Gene3D" id="3.40.50.720">
    <property type="entry name" value="NAD(P)-binding Rossmann-like Domain"/>
    <property type="match status" value="1"/>
</dbReference>